<evidence type="ECO:0000313" key="3">
    <source>
        <dbReference type="Proteomes" id="UP000823786"/>
    </source>
</evidence>
<feature type="transmembrane region" description="Helical" evidence="1">
    <location>
        <begin position="80"/>
        <end position="103"/>
    </location>
</feature>
<keyword evidence="3" id="KW-1185">Reference proteome</keyword>
<gene>
    <name evidence="2" type="ORF">J2Z75_003234</name>
</gene>
<keyword evidence="1" id="KW-0812">Transmembrane</keyword>
<feature type="transmembrane region" description="Helical" evidence="1">
    <location>
        <begin position="148"/>
        <end position="165"/>
    </location>
</feature>
<feature type="transmembrane region" description="Helical" evidence="1">
    <location>
        <begin position="49"/>
        <end position="68"/>
    </location>
</feature>
<reference evidence="2 3" key="1">
    <citation type="submission" date="2021-03" db="EMBL/GenBank/DDBJ databases">
        <title>Genomic Encyclopedia of Type Strains, Phase IV (KMG-IV): sequencing the most valuable type-strain genomes for metagenomic binning, comparative biology and taxonomic classification.</title>
        <authorList>
            <person name="Goeker M."/>
        </authorList>
    </citation>
    <scope>NUCLEOTIDE SEQUENCE [LARGE SCALE GENOMIC DNA]</scope>
    <source>
        <strain evidence="2 3">DSM 26427</strain>
    </source>
</reference>
<dbReference type="RefSeq" id="WP_209853737.1">
    <property type="nucleotide sequence ID" value="NZ_JAGGJV010000005.1"/>
</dbReference>
<keyword evidence="1" id="KW-0472">Membrane</keyword>
<feature type="transmembrane region" description="Helical" evidence="1">
    <location>
        <begin position="115"/>
        <end position="136"/>
    </location>
</feature>
<feature type="transmembrane region" description="Helical" evidence="1">
    <location>
        <begin position="177"/>
        <end position="194"/>
    </location>
</feature>
<dbReference type="Proteomes" id="UP000823786">
    <property type="component" value="Unassembled WGS sequence"/>
</dbReference>
<proteinExistence type="predicted"/>
<keyword evidence="1" id="KW-1133">Transmembrane helix</keyword>
<name>A0ABS4EP43_9HYPH</name>
<organism evidence="2 3">
    <name type="scientific">Rhizobium herbae</name>
    <dbReference type="NCBI Taxonomy" id="508661"/>
    <lineage>
        <taxon>Bacteria</taxon>
        <taxon>Pseudomonadati</taxon>
        <taxon>Pseudomonadota</taxon>
        <taxon>Alphaproteobacteria</taxon>
        <taxon>Hyphomicrobiales</taxon>
        <taxon>Rhizobiaceae</taxon>
        <taxon>Rhizobium/Agrobacterium group</taxon>
        <taxon>Rhizobium</taxon>
    </lineage>
</organism>
<sequence>MLTNRISLVNGWRLTALISTALLAAAAAAALMAPAPVEGARSVIRLTAWTSAVLFLLAFTASSLRLLAPSAATRWLRENRRYIGVSFAASHFIHAGAIIALSRLDYLVFMQLTNIVAFVAGGLAYLFIVLMTLTSFDRTAALVGPRTWGWLHTVGAWYIWMSFALNFGKRIVISPIYWLPVGVVVLALLIRLAAWRRKTAVIQQTA</sequence>
<comment type="caution">
    <text evidence="2">The sequence shown here is derived from an EMBL/GenBank/DDBJ whole genome shotgun (WGS) entry which is preliminary data.</text>
</comment>
<protein>
    <submittedName>
        <fullName evidence="2">Uncharacterized protein</fullName>
    </submittedName>
</protein>
<evidence type="ECO:0000256" key="1">
    <source>
        <dbReference type="SAM" id="Phobius"/>
    </source>
</evidence>
<accession>A0ABS4EP43</accession>
<dbReference type="EMBL" id="JAGGJV010000005">
    <property type="protein sequence ID" value="MBP1859717.1"/>
    <property type="molecule type" value="Genomic_DNA"/>
</dbReference>
<evidence type="ECO:0000313" key="2">
    <source>
        <dbReference type="EMBL" id="MBP1859717.1"/>
    </source>
</evidence>